<evidence type="ECO:0000313" key="7">
    <source>
        <dbReference type="Proteomes" id="UP000502260"/>
    </source>
</evidence>
<accession>A0A6F8VGL4</accession>
<evidence type="ECO:0000256" key="4">
    <source>
        <dbReference type="ARBA" id="ARBA00023004"/>
    </source>
</evidence>
<evidence type="ECO:0000313" key="6">
    <source>
        <dbReference type="EMBL" id="BCB27905.1"/>
    </source>
</evidence>
<proteinExistence type="inferred from homology"/>
<dbReference type="InterPro" id="IPR012312">
    <property type="entry name" value="Hemerythrin-like"/>
</dbReference>
<keyword evidence="4" id="KW-0408">Iron</keyword>
<dbReference type="RefSeq" id="WP_173066378.1">
    <property type="nucleotide sequence ID" value="NZ_AP022853.1"/>
</dbReference>
<dbReference type="InterPro" id="IPR035938">
    <property type="entry name" value="Hemerythrin-like_sf"/>
</dbReference>
<dbReference type="InterPro" id="IPR050669">
    <property type="entry name" value="Hemerythrin"/>
</dbReference>
<keyword evidence="2" id="KW-0561">Oxygen transport</keyword>
<feature type="domain" description="Hemerythrin-like" evidence="5">
    <location>
        <begin position="15"/>
        <end position="130"/>
    </location>
</feature>
<evidence type="ECO:0000256" key="3">
    <source>
        <dbReference type="ARBA" id="ARBA00022723"/>
    </source>
</evidence>
<dbReference type="Proteomes" id="UP000502260">
    <property type="component" value="Chromosome"/>
</dbReference>
<keyword evidence="2" id="KW-0813">Transport</keyword>
<keyword evidence="7" id="KW-1185">Reference proteome</keyword>
<dbReference type="CDD" id="cd12107">
    <property type="entry name" value="Hemerythrin"/>
    <property type="match status" value="1"/>
</dbReference>
<dbReference type="InterPro" id="IPR012827">
    <property type="entry name" value="Hemerythrin_metal-bd"/>
</dbReference>
<evidence type="ECO:0000259" key="5">
    <source>
        <dbReference type="Pfam" id="PF01814"/>
    </source>
</evidence>
<dbReference type="PANTHER" id="PTHR37164:SF1">
    <property type="entry name" value="BACTERIOHEMERYTHRIN"/>
    <property type="match status" value="1"/>
</dbReference>
<dbReference type="NCBIfam" id="NF033749">
    <property type="entry name" value="bact_hemeryth"/>
    <property type="match status" value="1"/>
</dbReference>
<dbReference type="AlphaFoldDB" id="A0A6F8VGL4"/>
<dbReference type="NCBIfam" id="TIGR02481">
    <property type="entry name" value="hemeryth_dom"/>
    <property type="match status" value="1"/>
</dbReference>
<dbReference type="InterPro" id="IPR016131">
    <property type="entry name" value="Haemerythrin_Fe_BS"/>
</dbReference>
<sequence length="139" mass="16224">MSFINWSDIYSVGDPTLDGHHQKLFDIVNQLHDELLGHHREEAVANTIKALLDYSHYHFAEEERVMKAVGFPEYEGHKAVHEMIIRKLQDYEHNKAAGDRESTGELYTFLLSDWLWKHILEMDKKMAPYILGHSHKPGN</sequence>
<comment type="similarity">
    <text evidence="1">Belongs to the hemerythrin family.</text>
</comment>
<name>A0A6F8VGL4_9PROT</name>
<dbReference type="GO" id="GO:0046872">
    <property type="term" value="F:metal ion binding"/>
    <property type="evidence" value="ECO:0007669"/>
    <property type="project" value="UniProtKB-KW"/>
</dbReference>
<keyword evidence="3" id="KW-0479">Metal-binding</keyword>
<dbReference type="Pfam" id="PF01814">
    <property type="entry name" value="Hemerythrin"/>
    <property type="match status" value="1"/>
</dbReference>
<reference evidence="7" key="1">
    <citation type="submission" date="2020-03" db="EMBL/GenBank/DDBJ databases">
        <title>Complete genome sequence of sulfur-oxidizing bacterium skT11.</title>
        <authorList>
            <person name="Kanda M."/>
            <person name="Kojima H."/>
            <person name="Fukui M."/>
        </authorList>
    </citation>
    <scope>NUCLEOTIDE SEQUENCE [LARGE SCALE GENOMIC DNA]</scope>
    <source>
        <strain evidence="7">skT11</strain>
    </source>
</reference>
<protein>
    <submittedName>
        <fullName evidence="6">Hemerythrin</fullName>
    </submittedName>
</protein>
<dbReference type="EMBL" id="AP022853">
    <property type="protein sequence ID" value="BCB27905.1"/>
    <property type="molecule type" value="Genomic_DNA"/>
</dbReference>
<dbReference type="GO" id="GO:0005344">
    <property type="term" value="F:oxygen carrier activity"/>
    <property type="evidence" value="ECO:0007669"/>
    <property type="project" value="UniProtKB-KW"/>
</dbReference>
<dbReference type="KEGG" id="slac:SKTS_27910"/>
<evidence type="ECO:0000256" key="2">
    <source>
        <dbReference type="ARBA" id="ARBA00022621"/>
    </source>
</evidence>
<evidence type="ECO:0000256" key="1">
    <source>
        <dbReference type="ARBA" id="ARBA00010587"/>
    </source>
</evidence>
<dbReference type="Gene3D" id="1.20.120.50">
    <property type="entry name" value="Hemerythrin-like"/>
    <property type="match status" value="1"/>
</dbReference>
<organism evidence="6 7">
    <name type="scientific">Sulfurimicrobium lacus</name>
    <dbReference type="NCBI Taxonomy" id="2715678"/>
    <lineage>
        <taxon>Bacteria</taxon>
        <taxon>Pseudomonadati</taxon>
        <taxon>Pseudomonadota</taxon>
        <taxon>Betaproteobacteria</taxon>
        <taxon>Nitrosomonadales</taxon>
        <taxon>Sulfuricellaceae</taxon>
        <taxon>Sulfurimicrobium</taxon>
    </lineage>
</organism>
<dbReference type="PANTHER" id="PTHR37164">
    <property type="entry name" value="BACTERIOHEMERYTHRIN"/>
    <property type="match status" value="1"/>
</dbReference>
<gene>
    <name evidence="6" type="ORF">SKTS_27910</name>
</gene>
<dbReference type="SUPFAM" id="SSF47188">
    <property type="entry name" value="Hemerythrin-like"/>
    <property type="match status" value="1"/>
</dbReference>
<dbReference type="PROSITE" id="PS00550">
    <property type="entry name" value="HEMERYTHRINS"/>
    <property type="match status" value="1"/>
</dbReference>